<protein>
    <submittedName>
        <fullName evidence="1">Uncharacterized protein</fullName>
    </submittedName>
</protein>
<reference key="1">
    <citation type="submission" date="2009-08" db="EMBL/GenBank/DDBJ databases">
        <title>The genome sequence of Methanothermobacter marburgensis.</title>
        <authorList>
            <person name="Kaster A."/>
            <person name="Seedorf H."/>
            <person name="Goenrich M."/>
            <person name="Wiezer A."/>
            <person name="Liesegang H."/>
            <person name="Thauer R."/>
            <person name="Gottschalk G."/>
        </authorList>
    </citation>
    <scope>NUCLEOTIDE SEQUENCE</scope>
    <source>
        <strain>Marburg</strain>
    </source>
</reference>
<dbReference type="STRING" id="79929.MTBMA_c03080"/>
<dbReference type="EMBL" id="CP001710">
    <property type="protein sequence ID" value="ADL57914.1"/>
    <property type="molecule type" value="Genomic_DNA"/>
</dbReference>
<dbReference type="Proteomes" id="UP000000345">
    <property type="component" value="Chromosome"/>
</dbReference>
<dbReference type="KEGG" id="mmg:MTBMA_c03080"/>
<dbReference type="AlphaFoldDB" id="D9PUL6"/>
<dbReference type="OrthoDB" id="67259at2157"/>
<name>D9PUL6_METTM</name>
<dbReference type="Pfam" id="PF09987">
    <property type="entry name" value="DUF2226"/>
    <property type="match status" value="1"/>
</dbReference>
<accession>D9PUL6</accession>
<dbReference type="PaxDb" id="79929-MTBMA_c03080"/>
<organism evidence="1 2">
    <name type="scientific">Methanothermobacter marburgensis (strain ATCC BAA-927 / DSM 2133 / JCM 14651 / NBRC 100331 / OCM 82 / Marburg)</name>
    <name type="common">Methanobacterium thermoautotrophicum</name>
    <dbReference type="NCBI Taxonomy" id="79929"/>
    <lineage>
        <taxon>Archaea</taxon>
        <taxon>Methanobacteriati</taxon>
        <taxon>Methanobacteriota</taxon>
        <taxon>Methanomada group</taxon>
        <taxon>Methanobacteria</taxon>
        <taxon>Methanobacteriales</taxon>
        <taxon>Methanobacteriaceae</taxon>
        <taxon>Methanothermobacter</taxon>
    </lineage>
</organism>
<evidence type="ECO:0000313" key="1">
    <source>
        <dbReference type="EMBL" id="ADL57914.1"/>
    </source>
</evidence>
<gene>
    <name evidence="1" type="ordered locus">MTBMA_c03080</name>
</gene>
<keyword evidence="2" id="KW-1185">Reference proteome</keyword>
<sequence>MWLPFDNPKKMDYRALRSSSIPEFSYIRILSGESEAIVFIMKGMIVGAWHLNLNTLEESHSHKAMEKIEIGDDSIIEVYEADGDLFSTLIELNDESKLSIPLEADIIINEMFMDVSSRDELLERYRIRVPSDDSIERLINDYKSKEDF</sequence>
<dbReference type="HOGENOM" id="CLU_1782524_0_0_2"/>
<dbReference type="InterPro" id="IPR019249">
    <property type="entry name" value="DUF2226"/>
</dbReference>
<proteinExistence type="predicted"/>
<evidence type="ECO:0000313" key="2">
    <source>
        <dbReference type="Proteomes" id="UP000000345"/>
    </source>
</evidence>
<reference evidence="1 2" key="2">
    <citation type="journal article" date="2010" name="J. Bacteriol.">
        <title>Complete genome sequence of Methanothermobacter marburgensis, a methanoarchaeon model organism.</title>
        <authorList>
            <person name="Liesegang H."/>
            <person name="Kaster A.K."/>
            <person name="Wiezer A."/>
            <person name="Goenrich M."/>
            <person name="Wollherr A."/>
            <person name="Seedorf H."/>
            <person name="Gottschalk G."/>
            <person name="Thauer R.K."/>
        </authorList>
    </citation>
    <scope>NUCLEOTIDE SEQUENCE [LARGE SCALE GENOMIC DNA]</scope>
    <source>
        <strain evidence="2">ATCC BAA-927 / DSM 2133 / JCM 14651 / NBRC 100331 / OCM 82 / Marburg</strain>
    </source>
</reference>